<evidence type="ECO:0000313" key="3">
    <source>
        <dbReference type="Proteomes" id="UP001530400"/>
    </source>
</evidence>
<evidence type="ECO:0000313" key="2">
    <source>
        <dbReference type="EMBL" id="KAL3773801.1"/>
    </source>
</evidence>
<gene>
    <name evidence="2" type="ORF">ACHAWO_006600</name>
</gene>
<accession>A0ABD3NFQ7</accession>
<name>A0ABD3NFQ7_9STRA</name>
<dbReference type="Gene3D" id="3.10.129.10">
    <property type="entry name" value="Hotdog Thioesterase"/>
    <property type="match status" value="2"/>
</dbReference>
<evidence type="ECO:0000256" key="1">
    <source>
        <dbReference type="SAM" id="SignalP"/>
    </source>
</evidence>
<comment type="caution">
    <text evidence="2">The sequence shown here is derived from an EMBL/GenBank/DDBJ whole genome shotgun (WGS) entry which is preliminary data.</text>
</comment>
<keyword evidence="1" id="KW-0732">Signal</keyword>
<organism evidence="2 3">
    <name type="scientific">Cyclotella atomus</name>
    <dbReference type="NCBI Taxonomy" id="382360"/>
    <lineage>
        <taxon>Eukaryota</taxon>
        <taxon>Sar</taxon>
        <taxon>Stramenopiles</taxon>
        <taxon>Ochrophyta</taxon>
        <taxon>Bacillariophyta</taxon>
        <taxon>Coscinodiscophyceae</taxon>
        <taxon>Thalassiosirophycidae</taxon>
        <taxon>Stephanodiscales</taxon>
        <taxon>Stephanodiscaceae</taxon>
        <taxon>Cyclotella</taxon>
    </lineage>
</organism>
<evidence type="ECO:0008006" key="4">
    <source>
        <dbReference type="Google" id="ProtNLM"/>
    </source>
</evidence>
<reference evidence="2 3" key="1">
    <citation type="submission" date="2024-10" db="EMBL/GenBank/DDBJ databases">
        <title>Updated reference genomes for cyclostephanoid diatoms.</title>
        <authorList>
            <person name="Roberts W.R."/>
            <person name="Alverson A.J."/>
        </authorList>
    </citation>
    <scope>NUCLEOTIDE SEQUENCE [LARGE SCALE GENOMIC DNA]</scope>
    <source>
        <strain evidence="2 3">AJA010-31</strain>
    </source>
</reference>
<protein>
    <recommendedName>
        <fullName evidence="4">Thioesterase domain-containing protein</fullName>
    </recommendedName>
</protein>
<sequence>MRFFNSIAVIILQQPAAAFIAPHAAALSFFRNCCNDLYSSKPPAEQNEVQTKVTFQSPKFRVYIEDTDAYGVIYNSNYVRAFERALLQYAPLSASDETSRKWILSAIHNQKFRSSPALGEEYIIRGKLVDANTWEIEMITENESSDVVHNSALVEVTPGMKLSPANELTLKQSGKVDEKRYIPYHDEFDHYNFDETTSRYNYYIPIRNAMNFFERSRSDFLGGPDALRKMQVEDDLIWVVTGVENGKLFDHDSAQTRDMDDISVNEYRPEDEMQKMANEETAVFEVSPGKEVIVETTFDVKRKGMILDCHHTLWMEGGSQRKLLAQATCVIVALKGSTRRPTSKLPQWVLDKFAE</sequence>
<dbReference type="InterPro" id="IPR029069">
    <property type="entry name" value="HotDog_dom_sf"/>
</dbReference>
<dbReference type="SUPFAM" id="SSF54637">
    <property type="entry name" value="Thioesterase/thiol ester dehydrase-isomerase"/>
    <property type="match status" value="1"/>
</dbReference>
<keyword evidence="3" id="KW-1185">Reference proteome</keyword>
<feature type="signal peptide" evidence="1">
    <location>
        <begin position="1"/>
        <end position="18"/>
    </location>
</feature>
<dbReference type="EMBL" id="JALLPJ020001219">
    <property type="protein sequence ID" value="KAL3773801.1"/>
    <property type="molecule type" value="Genomic_DNA"/>
</dbReference>
<dbReference type="AlphaFoldDB" id="A0ABD3NFQ7"/>
<proteinExistence type="predicted"/>
<feature type="chain" id="PRO_5044861352" description="Thioesterase domain-containing protein" evidence="1">
    <location>
        <begin position="19"/>
        <end position="355"/>
    </location>
</feature>
<dbReference type="Proteomes" id="UP001530400">
    <property type="component" value="Unassembled WGS sequence"/>
</dbReference>